<dbReference type="RefSeq" id="WP_141923626.1">
    <property type="nucleotide sequence ID" value="NZ_VFQC01000001.1"/>
</dbReference>
<gene>
    <name evidence="1" type="ORF">FHX37_1993</name>
</gene>
<dbReference type="OrthoDB" id="3436657at2"/>
<dbReference type="Proteomes" id="UP000317422">
    <property type="component" value="Unassembled WGS sequence"/>
</dbReference>
<comment type="caution">
    <text evidence="1">The sequence shown here is derived from an EMBL/GenBank/DDBJ whole genome shotgun (WGS) entry which is preliminary data.</text>
</comment>
<protein>
    <submittedName>
        <fullName evidence="1">Uncharacterized protein</fullName>
    </submittedName>
</protein>
<keyword evidence="2" id="KW-1185">Reference proteome</keyword>
<dbReference type="AlphaFoldDB" id="A0A543NJS6"/>
<accession>A0A543NJS6</accession>
<reference evidence="1 2" key="1">
    <citation type="submission" date="2019-06" db="EMBL/GenBank/DDBJ databases">
        <title>Sequencing the genomes of 1000 actinobacteria strains.</title>
        <authorList>
            <person name="Klenk H.-P."/>
        </authorList>
    </citation>
    <scope>NUCLEOTIDE SEQUENCE [LARGE SCALE GENOMIC DNA]</scope>
    <source>
        <strain evidence="1 2">DSM 45015</strain>
    </source>
</reference>
<name>A0A543NJS6_9ACTN</name>
<proteinExistence type="predicted"/>
<dbReference type="EMBL" id="VFQC01000001">
    <property type="protein sequence ID" value="TQN32068.1"/>
    <property type="molecule type" value="Genomic_DNA"/>
</dbReference>
<organism evidence="1 2">
    <name type="scientific">Haloactinospora alba</name>
    <dbReference type="NCBI Taxonomy" id="405555"/>
    <lineage>
        <taxon>Bacteria</taxon>
        <taxon>Bacillati</taxon>
        <taxon>Actinomycetota</taxon>
        <taxon>Actinomycetes</taxon>
        <taxon>Streptosporangiales</taxon>
        <taxon>Nocardiopsidaceae</taxon>
        <taxon>Haloactinospora</taxon>
    </lineage>
</organism>
<sequence length="97" mass="10774">MSTAQPDDFALEALRRHYADRWHIRRTESLWIATAVDHDADHAPTVVNSDVEAFVAELESPPARAGRPFSLLAASLNIMQGDELAPGVWHFRDTPPA</sequence>
<evidence type="ECO:0000313" key="1">
    <source>
        <dbReference type="EMBL" id="TQN32068.1"/>
    </source>
</evidence>
<evidence type="ECO:0000313" key="2">
    <source>
        <dbReference type="Proteomes" id="UP000317422"/>
    </source>
</evidence>